<feature type="compositionally biased region" description="Low complexity" evidence="1">
    <location>
        <begin position="168"/>
        <end position="209"/>
    </location>
</feature>
<evidence type="ECO:0000256" key="2">
    <source>
        <dbReference type="SAM" id="Phobius"/>
    </source>
</evidence>
<feature type="compositionally biased region" description="Pro residues" evidence="1">
    <location>
        <begin position="219"/>
        <end position="230"/>
    </location>
</feature>
<feature type="transmembrane region" description="Helical" evidence="2">
    <location>
        <begin position="50"/>
        <end position="69"/>
    </location>
</feature>
<evidence type="ECO:0000313" key="3">
    <source>
        <dbReference type="EMBL" id="GAA2128117.1"/>
    </source>
</evidence>
<keyword evidence="2" id="KW-0812">Transmembrane</keyword>
<keyword evidence="2" id="KW-0472">Membrane</keyword>
<gene>
    <name evidence="3" type="ORF">GCM10009727_18450</name>
</gene>
<dbReference type="RefSeq" id="WP_344263614.1">
    <property type="nucleotide sequence ID" value="NZ_BAAAMR010000011.1"/>
</dbReference>
<comment type="caution">
    <text evidence="3">The sequence shown here is derived from an EMBL/GenBank/DDBJ whole genome shotgun (WGS) entry which is preliminary data.</text>
</comment>
<dbReference type="EMBL" id="BAAAMR010000011">
    <property type="protein sequence ID" value="GAA2128117.1"/>
    <property type="molecule type" value="Genomic_DNA"/>
</dbReference>
<evidence type="ECO:0000313" key="4">
    <source>
        <dbReference type="Proteomes" id="UP001501020"/>
    </source>
</evidence>
<proteinExistence type="predicted"/>
<feature type="region of interest" description="Disordered" evidence="1">
    <location>
        <begin position="142"/>
        <end position="276"/>
    </location>
</feature>
<feature type="transmembrane region" description="Helical" evidence="2">
    <location>
        <begin position="114"/>
        <end position="135"/>
    </location>
</feature>
<sequence length="276" mass="28342">MSNGARHGIGVVVGIIATAVVSLCLTAGTYKMSQASRYGAYNFRNYHGSQLWIGAALLLAAAVVLGLVVGSRLSPVASLIPGVVFTAVGVLWIVDPTWAVRNTVKESLPRTPTLGYMNVATLGVFFLLGVALIAASVPPSRWRARTSGARAPRYGGPPPAPAPPPAAGAPMPMGAPQAPAQDTPWGRPPQYGQQPPAQPQYGPGAQPSGGRYGQGAARPPAPSEPPPGQPRSPSRPAFGAVPFDEEGKPPAQGGGSGEGVGEWTQMYGGDDLRGDR</sequence>
<accession>A0ABP5K873</accession>
<name>A0ABP5K873_9ACTN</name>
<organism evidence="3 4">
    <name type="scientific">Actinomadura napierensis</name>
    <dbReference type="NCBI Taxonomy" id="267854"/>
    <lineage>
        <taxon>Bacteria</taxon>
        <taxon>Bacillati</taxon>
        <taxon>Actinomycetota</taxon>
        <taxon>Actinomycetes</taxon>
        <taxon>Streptosporangiales</taxon>
        <taxon>Thermomonosporaceae</taxon>
        <taxon>Actinomadura</taxon>
    </lineage>
</organism>
<dbReference type="Proteomes" id="UP001501020">
    <property type="component" value="Unassembled WGS sequence"/>
</dbReference>
<protein>
    <submittedName>
        <fullName evidence="3">Uncharacterized protein</fullName>
    </submittedName>
</protein>
<keyword evidence="2" id="KW-1133">Transmembrane helix</keyword>
<feature type="compositionally biased region" description="Pro residues" evidence="1">
    <location>
        <begin position="155"/>
        <end position="167"/>
    </location>
</feature>
<feature type="transmembrane region" description="Helical" evidence="2">
    <location>
        <begin position="7"/>
        <end position="30"/>
    </location>
</feature>
<keyword evidence="4" id="KW-1185">Reference proteome</keyword>
<reference evidence="4" key="1">
    <citation type="journal article" date="2019" name="Int. J. Syst. Evol. Microbiol.">
        <title>The Global Catalogue of Microorganisms (GCM) 10K type strain sequencing project: providing services to taxonomists for standard genome sequencing and annotation.</title>
        <authorList>
            <consortium name="The Broad Institute Genomics Platform"/>
            <consortium name="The Broad Institute Genome Sequencing Center for Infectious Disease"/>
            <person name="Wu L."/>
            <person name="Ma J."/>
        </authorList>
    </citation>
    <scope>NUCLEOTIDE SEQUENCE [LARGE SCALE GENOMIC DNA]</scope>
    <source>
        <strain evidence="4">JCM 13850</strain>
    </source>
</reference>
<evidence type="ECO:0000256" key="1">
    <source>
        <dbReference type="SAM" id="MobiDB-lite"/>
    </source>
</evidence>
<feature type="transmembrane region" description="Helical" evidence="2">
    <location>
        <begin position="76"/>
        <end position="94"/>
    </location>
</feature>